<dbReference type="Pfam" id="PF12951">
    <property type="entry name" value="PATR"/>
    <property type="match status" value="1"/>
</dbReference>
<evidence type="ECO:0000313" key="5">
    <source>
        <dbReference type="Proteomes" id="UP001055460"/>
    </source>
</evidence>
<evidence type="ECO:0000259" key="3">
    <source>
        <dbReference type="PROSITE" id="PS51208"/>
    </source>
</evidence>
<gene>
    <name evidence="4" type="ORF">NE863_20770</name>
</gene>
<dbReference type="InterPro" id="IPR005135">
    <property type="entry name" value="Endo/exonuclease/phosphatase"/>
</dbReference>
<dbReference type="InterPro" id="IPR036709">
    <property type="entry name" value="Autotransporte_beta_dom_sf"/>
</dbReference>
<dbReference type="NCBIfam" id="TIGR02601">
    <property type="entry name" value="autotrns_rpt"/>
    <property type="match status" value="1"/>
</dbReference>
<dbReference type="Gene3D" id="3.60.10.10">
    <property type="entry name" value="Endonuclease/exonuclease/phosphatase"/>
    <property type="match status" value="1"/>
</dbReference>
<dbReference type="SUPFAM" id="SSF56219">
    <property type="entry name" value="DNase I-like"/>
    <property type="match status" value="1"/>
</dbReference>
<dbReference type="InterPro" id="IPR013425">
    <property type="entry name" value="Autotrns_rpt"/>
</dbReference>
<proteinExistence type="predicted"/>
<reference evidence="4" key="1">
    <citation type="submission" date="2022-06" db="EMBL/GenBank/DDBJ databases">
        <title>Physiological and biochemical characterization and genomic elucidation of a strain of the genus Ensifer adhaerens M8 that combines arsenic oxidation and chromium reduction.</title>
        <authorList>
            <person name="Li X."/>
            <person name="Yu c."/>
        </authorList>
    </citation>
    <scope>NUCLEOTIDE SEQUENCE</scope>
    <source>
        <strain evidence="4">M8</strain>
        <plasmid evidence="4">pA</plasmid>
    </source>
</reference>
<dbReference type="GO" id="GO:0019867">
    <property type="term" value="C:outer membrane"/>
    <property type="evidence" value="ECO:0007669"/>
    <property type="project" value="InterPro"/>
</dbReference>
<evidence type="ECO:0000256" key="1">
    <source>
        <dbReference type="ARBA" id="ARBA00022729"/>
    </source>
</evidence>
<protein>
    <submittedName>
        <fullName evidence="4">Autotransporter domain-containing protein</fullName>
    </submittedName>
</protein>
<dbReference type="Pfam" id="PF03372">
    <property type="entry name" value="Exo_endo_phos"/>
    <property type="match status" value="1"/>
</dbReference>
<geneLocation type="plasmid" evidence="4 5">
    <name>pA</name>
</geneLocation>
<keyword evidence="1 2" id="KW-0732">Signal</keyword>
<feature type="chain" id="PRO_5040250367" evidence="2">
    <location>
        <begin position="39"/>
        <end position="1099"/>
    </location>
</feature>
<dbReference type="SUPFAM" id="SSF51126">
    <property type="entry name" value="Pectin lyase-like"/>
    <property type="match status" value="1"/>
</dbReference>
<dbReference type="RefSeq" id="WP_252160809.1">
    <property type="nucleotide sequence ID" value="NZ_CP098808.1"/>
</dbReference>
<accession>A0A9Q8YCF4</accession>
<feature type="domain" description="Autotransporter" evidence="3">
    <location>
        <begin position="823"/>
        <end position="1099"/>
    </location>
</feature>
<feature type="signal peptide" evidence="2">
    <location>
        <begin position="1"/>
        <end position="38"/>
    </location>
</feature>
<dbReference type="SMART" id="SM00869">
    <property type="entry name" value="Autotransporter"/>
    <property type="match status" value="1"/>
</dbReference>
<dbReference type="SUPFAM" id="SSF103515">
    <property type="entry name" value="Autotransporter"/>
    <property type="match status" value="1"/>
</dbReference>
<evidence type="ECO:0000256" key="2">
    <source>
        <dbReference type="SAM" id="SignalP"/>
    </source>
</evidence>
<dbReference type="NCBIfam" id="TIGR01414">
    <property type="entry name" value="autotrans_barl"/>
    <property type="match status" value="1"/>
</dbReference>
<keyword evidence="4" id="KW-0614">Plasmid</keyword>
<organism evidence="4 5">
    <name type="scientific">Ensifer adhaerens</name>
    <name type="common">Sinorhizobium morelense</name>
    <dbReference type="NCBI Taxonomy" id="106592"/>
    <lineage>
        <taxon>Bacteria</taxon>
        <taxon>Pseudomonadati</taxon>
        <taxon>Pseudomonadota</taxon>
        <taxon>Alphaproteobacteria</taxon>
        <taxon>Hyphomicrobiales</taxon>
        <taxon>Rhizobiaceae</taxon>
        <taxon>Sinorhizobium/Ensifer group</taxon>
        <taxon>Ensifer</taxon>
    </lineage>
</organism>
<dbReference type="AlphaFoldDB" id="A0A9Q8YCF4"/>
<dbReference type="GO" id="GO:0003824">
    <property type="term" value="F:catalytic activity"/>
    <property type="evidence" value="ECO:0007669"/>
    <property type="project" value="InterPro"/>
</dbReference>
<dbReference type="Proteomes" id="UP001055460">
    <property type="component" value="Plasmid pA"/>
</dbReference>
<dbReference type="Gene3D" id="2.40.128.130">
    <property type="entry name" value="Autotransporter beta-domain"/>
    <property type="match status" value="1"/>
</dbReference>
<evidence type="ECO:0000313" key="4">
    <source>
        <dbReference type="EMBL" id="USJ26398.1"/>
    </source>
</evidence>
<dbReference type="InterPro" id="IPR005546">
    <property type="entry name" value="Autotransporte_beta"/>
</dbReference>
<sequence length="1099" mass="115907">MRQRGHHLRGVRAFARLAQPLRLATAILLCGTSLTHSAAEARAADDSMKILTLNTWLDRFKANPSVMSDFFVKGNYDILTFQEFRANSTYARDIPGILKNAGLGTYATRQDSDTGVFSRLPGTFGASTLGDIVTYTVVDPTVSKPQVIVGTTHLNYYDPPTTRISEAKGINQWAKSETRPIILTGDFNAGDVSERGLHSISQQELLLKTYVKSPSNSFYLSLLRDYAKDQLKLDAYIAEWKGKSASAINGSTVPSGLFADEMYPVAGNLPQTMNILKKQFQILQLPNEREQFSPHGLNDGSVTWPSHGEDATNTWASWHRVKIDHFLASRPFGKWWTLADDPKDPYSGVITDVSYVTNPNGSKTPLSDHEPVAHTVRWVGPVLQNYTDPATATARTRIVWGDEASTFAEKGKVFNLSRNNMRNDVYLGQIADENGLPILAGLTDQEKKTLLDCKSSDPRFQQAIRDYCIDDHSFIGETLVTDGGTVVVEEDAALGSAAAKLRLDGGALRIAGRDMHQINRDIVLEGAGGALDVADAANVVAINKAISGSGGLTKLGAGALVLNGQNTYTGATVVKSGLLSVQGSIASSSGLTIEKDGAIGGIGTFGSITIADGGVIAPGNSIGTLNVAGDINFAAGSTYEVEANDKGESDKIVASGKATLNGGSVLALAANGSYAPQTNYTILTAAGGVTGTFADVASSLVFLDPTLGYDANNVTLTLSRNDIRFADVTETANQRATAIAAESLGFSNAAYSALTNLDRAQARFAFDQLSGEIHASTKGMLLQDGLLLNAAATNRIRAAFGDDSTKATPVLAYGEGGIESVATDTDRFAFWSQAFGTWGDTDGNGNAAGFQRNVGGFLMGADGLVGDNWRAGLFGGYSRSSFDVVDRHSSGDSDNYHIGAYAGTGLGALSLTAGATYSWHRIETTRSVSFGGFDDSLSATYDARTAQIFGEASYAASAGRFDFEGFANLAYLNLDTDGFREKGGAAALAGRSNNNDTTFTTIGVRTSTDVSFGETAAVLSGTVGWRHAFGDVVPTSTLAFAGGQGFTVGGAPIARDAALVEAGIDFKIAPAATFGVNYTGQIASGVSDHGVNAKLKVSF</sequence>
<name>A0A9Q8YCF4_ENSAD</name>
<dbReference type="InterPro" id="IPR011050">
    <property type="entry name" value="Pectin_lyase_fold/virulence"/>
</dbReference>
<dbReference type="InterPro" id="IPR036691">
    <property type="entry name" value="Endo/exonu/phosph_ase_sf"/>
</dbReference>
<dbReference type="Pfam" id="PF03797">
    <property type="entry name" value="Autotransporter"/>
    <property type="match status" value="1"/>
</dbReference>
<dbReference type="InterPro" id="IPR006315">
    <property type="entry name" value="OM_autotransptr_brl_dom"/>
</dbReference>
<dbReference type="EMBL" id="CP098808">
    <property type="protein sequence ID" value="USJ26398.1"/>
    <property type="molecule type" value="Genomic_DNA"/>
</dbReference>
<dbReference type="PROSITE" id="PS51208">
    <property type="entry name" value="AUTOTRANSPORTER"/>
    <property type="match status" value="1"/>
</dbReference>